<dbReference type="OrthoDB" id="3204049at2759"/>
<evidence type="ECO:0000313" key="1">
    <source>
        <dbReference type="EMBL" id="GLB40527.1"/>
    </source>
</evidence>
<sequence>MPARILNASLNTVANYSAGLVLSIVAAHSDISSLPFKLDLDIWTCSFSSTFTGKLLHDTMHQEHTIPWNTLASNFKFCRDNPHFTPRRTGLFPRNLPNQAQTLNHFVRVLQTTITTFSDTERAKYPASFDAPTSGKLFSDELRARYPEFLDEKNQRIEHWIERVLAYEDPHNIQYWTNHGDLADVVKILIDENQMQPLLMLARHPQVPLGTLCHLSWGHHFGFSRVMESALLAYVLLNLFAALDILRDDGGYLETGIYRYMVRTSTEEDMDYPAQQLPHCAYLNALPEDPATGLPEVHHDFAGLKQYVKTMFALLYRYDMVVRECGRDPEWESEIRTVLSMISE</sequence>
<organism evidence="1 2">
    <name type="scientific">Lyophyllum shimeji</name>
    <name type="common">Hon-shimeji</name>
    <name type="synonym">Tricholoma shimeji</name>
    <dbReference type="NCBI Taxonomy" id="47721"/>
    <lineage>
        <taxon>Eukaryota</taxon>
        <taxon>Fungi</taxon>
        <taxon>Dikarya</taxon>
        <taxon>Basidiomycota</taxon>
        <taxon>Agaricomycotina</taxon>
        <taxon>Agaricomycetes</taxon>
        <taxon>Agaricomycetidae</taxon>
        <taxon>Agaricales</taxon>
        <taxon>Tricholomatineae</taxon>
        <taxon>Lyophyllaceae</taxon>
        <taxon>Lyophyllum</taxon>
    </lineage>
</organism>
<gene>
    <name evidence="1" type="ORF">LshimejAT787_0803980</name>
</gene>
<proteinExistence type="predicted"/>
<keyword evidence="2" id="KW-1185">Reference proteome</keyword>
<dbReference type="Proteomes" id="UP001063166">
    <property type="component" value="Unassembled WGS sequence"/>
</dbReference>
<dbReference type="EMBL" id="BRPK01000008">
    <property type="protein sequence ID" value="GLB40527.1"/>
    <property type="molecule type" value="Genomic_DNA"/>
</dbReference>
<evidence type="ECO:0000313" key="2">
    <source>
        <dbReference type="Proteomes" id="UP001063166"/>
    </source>
</evidence>
<reference evidence="1" key="1">
    <citation type="submission" date="2022-07" db="EMBL/GenBank/DDBJ databases">
        <title>The genome of Lyophyllum shimeji provides insight into the initial evolution of ectomycorrhizal fungal genome.</title>
        <authorList>
            <person name="Kobayashi Y."/>
            <person name="Shibata T."/>
            <person name="Hirakawa H."/>
            <person name="Shigenobu S."/>
            <person name="Nishiyama T."/>
            <person name="Yamada A."/>
            <person name="Hasebe M."/>
            <person name="Kawaguchi M."/>
        </authorList>
    </citation>
    <scope>NUCLEOTIDE SEQUENCE</scope>
    <source>
        <strain evidence="1">AT787</strain>
    </source>
</reference>
<dbReference type="AlphaFoldDB" id="A0A9P3UPQ8"/>
<protein>
    <submittedName>
        <fullName evidence="1">Uncharacterized protein</fullName>
    </submittedName>
</protein>
<name>A0A9P3UPQ8_LYOSH</name>
<accession>A0A9P3UPQ8</accession>
<comment type="caution">
    <text evidence="1">The sequence shown here is derived from an EMBL/GenBank/DDBJ whole genome shotgun (WGS) entry which is preliminary data.</text>
</comment>